<reference evidence="1 2" key="1">
    <citation type="submission" date="2024-11" db="EMBL/GenBank/DDBJ databases">
        <title>A near-complete genome assembly of Cinchona calisaya.</title>
        <authorList>
            <person name="Lian D.C."/>
            <person name="Zhao X.W."/>
            <person name="Wei L."/>
        </authorList>
    </citation>
    <scope>NUCLEOTIDE SEQUENCE [LARGE SCALE GENOMIC DNA]</scope>
    <source>
        <tissue evidence="1">Nenye</tissue>
    </source>
</reference>
<dbReference type="EMBL" id="JBJUIK010000011">
    <property type="protein sequence ID" value="KAL3513349.1"/>
    <property type="molecule type" value="Genomic_DNA"/>
</dbReference>
<evidence type="ECO:0000313" key="1">
    <source>
        <dbReference type="EMBL" id="KAL3513349.1"/>
    </source>
</evidence>
<protein>
    <submittedName>
        <fullName evidence="1">Uncharacterized protein</fullName>
    </submittedName>
</protein>
<dbReference type="AlphaFoldDB" id="A0ABD2Z2J4"/>
<keyword evidence="2" id="KW-1185">Reference proteome</keyword>
<feature type="non-terminal residue" evidence="1">
    <location>
        <position position="1"/>
    </location>
</feature>
<organism evidence="1 2">
    <name type="scientific">Cinchona calisaya</name>
    <dbReference type="NCBI Taxonomy" id="153742"/>
    <lineage>
        <taxon>Eukaryota</taxon>
        <taxon>Viridiplantae</taxon>
        <taxon>Streptophyta</taxon>
        <taxon>Embryophyta</taxon>
        <taxon>Tracheophyta</taxon>
        <taxon>Spermatophyta</taxon>
        <taxon>Magnoliopsida</taxon>
        <taxon>eudicotyledons</taxon>
        <taxon>Gunneridae</taxon>
        <taxon>Pentapetalae</taxon>
        <taxon>asterids</taxon>
        <taxon>lamiids</taxon>
        <taxon>Gentianales</taxon>
        <taxon>Rubiaceae</taxon>
        <taxon>Cinchonoideae</taxon>
        <taxon>Cinchoneae</taxon>
        <taxon>Cinchona</taxon>
    </lineage>
</organism>
<proteinExistence type="predicted"/>
<name>A0ABD2Z2J4_9GENT</name>
<evidence type="ECO:0000313" key="2">
    <source>
        <dbReference type="Proteomes" id="UP001630127"/>
    </source>
</evidence>
<dbReference type="Proteomes" id="UP001630127">
    <property type="component" value="Unassembled WGS sequence"/>
</dbReference>
<gene>
    <name evidence="1" type="ORF">ACH5RR_026066</name>
</gene>
<accession>A0ABD2Z2J4</accession>
<sequence length="52" mass="5638">FHSNGASLKPGTEQVEMKRKGSISNLRNALLGVALLLHNPEGVEILYDEFSG</sequence>
<comment type="caution">
    <text evidence="1">The sequence shown here is derived from an EMBL/GenBank/DDBJ whole genome shotgun (WGS) entry which is preliminary data.</text>
</comment>